<proteinExistence type="predicted"/>
<dbReference type="EMBL" id="PGCJ01000885">
    <property type="protein sequence ID" value="PLW15843.1"/>
    <property type="molecule type" value="Genomic_DNA"/>
</dbReference>
<dbReference type="EMBL" id="PGCI01000231">
    <property type="protein sequence ID" value="PLW32969.1"/>
    <property type="molecule type" value="Genomic_DNA"/>
</dbReference>
<comment type="caution">
    <text evidence="4">The sequence shown here is derived from an EMBL/GenBank/DDBJ whole genome shotgun (WGS) entry which is preliminary data.</text>
</comment>
<evidence type="ECO:0000313" key="6">
    <source>
        <dbReference type="Proteomes" id="UP000235392"/>
    </source>
</evidence>
<sequence length="112" mass="12598">MIQVTQKTCNQRQQPRKKFKTFYHHDNNKILKDLNNNQLVHSVIALKSNHQSDMASTTITSQTPLSLPYNAPIKNSGEKPSQKKFNPLKTTKCGKTTTMIRQTLSTQPGSSG</sequence>
<evidence type="ECO:0000313" key="5">
    <source>
        <dbReference type="Proteomes" id="UP000235388"/>
    </source>
</evidence>
<feature type="compositionally biased region" description="Polar residues" evidence="1">
    <location>
        <begin position="50"/>
        <end position="65"/>
    </location>
</feature>
<evidence type="ECO:0000313" key="4">
    <source>
        <dbReference type="EMBL" id="PLW52468.1"/>
    </source>
</evidence>
<evidence type="ECO:0000313" key="3">
    <source>
        <dbReference type="EMBL" id="PLW32969.1"/>
    </source>
</evidence>
<organism evidence="4 5">
    <name type="scientific">Puccinia coronata f. sp. avenae</name>
    <dbReference type="NCBI Taxonomy" id="200324"/>
    <lineage>
        <taxon>Eukaryota</taxon>
        <taxon>Fungi</taxon>
        <taxon>Dikarya</taxon>
        <taxon>Basidiomycota</taxon>
        <taxon>Pucciniomycotina</taxon>
        <taxon>Pucciniomycetes</taxon>
        <taxon>Pucciniales</taxon>
        <taxon>Pucciniaceae</taxon>
        <taxon>Puccinia</taxon>
    </lineage>
</organism>
<evidence type="ECO:0000256" key="1">
    <source>
        <dbReference type="SAM" id="MobiDB-lite"/>
    </source>
</evidence>
<evidence type="ECO:0000313" key="2">
    <source>
        <dbReference type="EMBL" id="PLW15843.1"/>
    </source>
</evidence>
<gene>
    <name evidence="4" type="ORF">PCANC_10585</name>
    <name evidence="2" type="ORF">PCANC_20563</name>
    <name evidence="3" type="ORF">PCASD_20099</name>
</gene>
<keyword evidence="5" id="KW-1185">Reference proteome</keyword>
<name>A0A2N5VR49_9BASI</name>
<dbReference type="EMBL" id="PGCJ01000080">
    <property type="protein sequence ID" value="PLW52468.1"/>
    <property type="molecule type" value="Genomic_DNA"/>
</dbReference>
<dbReference type="AlphaFoldDB" id="A0A2N5VR49"/>
<accession>A0A2N5VR49</accession>
<dbReference type="Proteomes" id="UP000235392">
    <property type="component" value="Unassembled WGS sequence"/>
</dbReference>
<dbReference type="Proteomes" id="UP000235388">
    <property type="component" value="Unassembled WGS sequence"/>
</dbReference>
<protein>
    <submittedName>
        <fullName evidence="4">Uncharacterized protein</fullName>
    </submittedName>
</protein>
<reference evidence="5 6" key="1">
    <citation type="submission" date="2017-11" db="EMBL/GenBank/DDBJ databases">
        <title>De novo assembly and phasing of dikaryotic genomes from two isolates of Puccinia coronata f. sp. avenae, the causal agent of oat crown rust.</title>
        <authorList>
            <person name="Miller M.E."/>
            <person name="Zhang Y."/>
            <person name="Omidvar V."/>
            <person name="Sperschneider J."/>
            <person name="Schwessinger B."/>
            <person name="Raley C."/>
            <person name="Palmer J.M."/>
            <person name="Garnica D."/>
            <person name="Upadhyaya N."/>
            <person name="Rathjen J."/>
            <person name="Taylor J.M."/>
            <person name="Park R.F."/>
            <person name="Dodds P.N."/>
            <person name="Hirsch C.D."/>
            <person name="Kianian S.F."/>
            <person name="Figueroa M."/>
        </authorList>
    </citation>
    <scope>NUCLEOTIDE SEQUENCE [LARGE SCALE GENOMIC DNA]</scope>
    <source>
        <strain evidence="4">12NC29</strain>
        <strain evidence="3">12SD80</strain>
    </source>
</reference>
<feature type="compositionally biased region" description="Polar residues" evidence="1">
    <location>
        <begin position="93"/>
        <end position="112"/>
    </location>
</feature>
<feature type="region of interest" description="Disordered" evidence="1">
    <location>
        <begin position="50"/>
        <end position="112"/>
    </location>
</feature>